<feature type="chain" id="PRO_5015473831" description="DUF2330 domain-containing protein" evidence="2">
    <location>
        <begin position="38"/>
        <end position="587"/>
    </location>
</feature>
<proteinExistence type="predicted"/>
<accession>A0A2S9YRS2</accession>
<feature type="signal peptide" evidence="2">
    <location>
        <begin position="1"/>
        <end position="37"/>
    </location>
</feature>
<protein>
    <recommendedName>
        <fullName evidence="5">DUF2330 domain-containing protein</fullName>
    </recommendedName>
</protein>
<reference evidence="3 4" key="1">
    <citation type="submission" date="2018-03" db="EMBL/GenBank/DDBJ databases">
        <title>Draft Genome Sequences of the Obligatory Marine Myxobacteria Enhygromyxa salina SWB007.</title>
        <authorList>
            <person name="Poehlein A."/>
            <person name="Moghaddam J.A."/>
            <person name="Harms H."/>
            <person name="Alanjari M."/>
            <person name="Koenig G.M."/>
            <person name="Daniel R."/>
            <person name="Schaeberle T.F."/>
        </authorList>
    </citation>
    <scope>NUCLEOTIDE SEQUENCE [LARGE SCALE GENOMIC DNA]</scope>
    <source>
        <strain evidence="3 4">SWB007</strain>
    </source>
</reference>
<dbReference type="Pfam" id="PF10092">
    <property type="entry name" value="DUF2330"/>
    <property type="match status" value="1"/>
</dbReference>
<name>A0A2S9YRS2_9BACT</name>
<dbReference type="Proteomes" id="UP000238823">
    <property type="component" value="Unassembled WGS sequence"/>
</dbReference>
<sequence length="587" mass="63003">MRLDLAHPPRFGSMLATFAGAALAFAAPLLVPTSASACGGTFCDSGPTAMPVDQTGENILFHVTDTSVEAHIQIQYNPDSGAEQFAWVIPVMAIPEFSVGSQLMFDAVLAASVPSYGLSIQNDFCSDENVPQSAGETGAADDGGFGGSATGGDEGSNGDPTVVLQTTVGAFDISVLEGGTVESVMQWLGDNGYQQDPAAEPILAEYLANDFLFVAMKLSNQAGVDEIHPIVIRYEGNEPCVPIRLTRIAAVEDMEIRAFFLQEARVVPTNYRHVLINPLKLDWVDNASNYKEVISMAVDAQKADGNAFVTEYAGTSQNIATWMIYQDWVSEPFAGLVDSPIGAIEELENQGLMLCDTDWDTACTYMHPLLESIITEFIPVPDGVEANLFYDCLSCYVDQIDLAAWDAAAFVERLDERVIAPAKSAVALIQNNPYLTRLYTTISPAEMNEDPIFRVNTTLPDVPNINFANQINHCDGSATVVLPDGREVLFSDAGNIVWPDFADEMPWEEAVDQENMADDAPLVNLVDNTDRINELLAAHNAGSKAQITGVGGGSCACAVQADDAPRGIALGLACLGLLGLVRRRRQG</sequence>
<feature type="compositionally biased region" description="Gly residues" evidence="1">
    <location>
        <begin position="141"/>
        <end position="155"/>
    </location>
</feature>
<organism evidence="3 4">
    <name type="scientific">Enhygromyxa salina</name>
    <dbReference type="NCBI Taxonomy" id="215803"/>
    <lineage>
        <taxon>Bacteria</taxon>
        <taxon>Pseudomonadati</taxon>
        <taxon>Myxococcota</taxon>
        <taxon>Polyangia</taxon>
        <taxon>Nannocystales</taxon>
        <taxon>Nannocystaceae</taxon>
        <taxon>Enhygromyxa</taxon>
    </lineage>
</organism>
<evidence type="ECO:0000313" key="4">
    <source>
        <dbReference type="Proteomes" id="UP000238823"/>
    </source>
</evidence>
<evidence type="ECO:0000313" key="3">
    <source>
        <dbReference type="EMBL" id="PRQ07786.1"/>
    </source>
</evidence>
<dbReference type="EMBL" id="PVNL01000049">
    <property type="protein sequence ID" value="PRQ07786.1"/>
    <property type="molecule type" value="Genomic_DNA"/>
</dbReference>
<feature type="region of interest" description="Disordered" evidence="1">
    <location>
        <begin position="129"/>
        <end position="161"/>
    </location>
</feature>
<dbReference type="InterPro" id="IPR019283">
    <property type="entry name" value="DUF2330"/>
</dbReference>
<evidence type="ECO:0008006" key="5">
    <source>
        <dbReference type="Google" id="ProtNLM"/>
    </source>
</evidence>
<evidence type="ECO:0000256" key="1">
    <source>
        <dbReference type="SAM" id="MobiDB-lite"/>
    </source>
</evidence>
<dbReference type="AlphaFoldDB" id="A0A2S9YRS2"/>
<keyword evidence="2" id="KW-0732">Signal</keyword>
<gene>
    <name evidence="3" type="ORF">ENSA7_24580</name>
</gene>
<comment type="caution">
    <text evidence="3">The sequence shown here is derived from an EMBL/GenBank/DDBJ whole genome shotgun (WGS) entry which is preliminary data.</text>
</comment>
<evidence type="ECO:0000256" key="2">
    <source>
        <dbReference type="SAM" id="SignalP"/>
    </source>
</evidence>